<dbReference type="EMBL" id="CP027860">
    <property type="protein sequence ID" value="AVP96971.1"/>
    <property type="molecule type" value="Genomic_DNA"/>
</dbReference>
<keyword evidence="2" id="KW-0378">Hydrolase</keyword>
<evidence type="ECO:0000313" key="2">
    <source>
        <dbReference type="EMBL" id="AVP96971.1"/>
    </source>
</evidence>
<evidence type="ECO:0000313" key="3">
    <source>
        <dbReference type="Proteomes" id="UP000241074"/>
    </source>
</evidence>
<dbReference type="GO" id="GO:0046464">
    <property type="term" value="P:acylglycerol catabolic process"/>
    <property type="evidence" value="ECO:0007669"/>
    <property type="project" value="TreeGrafter"/>
</dbReference>
<dbReference type="SUPFAM" id="SSF53474">
    <property type="entry name" value="alpha/beta-Hydrolases"/>
    <property type="match status" value="1"/>
</dbReference>
<reference evidence="2 3" key="1">
    <citation type="submission" date="2018-03" db="EMBL/GenBank/DDBJ databases">
        <title>Ahniella affigens gen. nov., sp. nov., a gammaproteobacterium isolated from sandy soil near a stream.</title>
        <authorList>
            <person name="Ko Y."/>
            <person name="Kim J.-H."/>
        </authorList>
    </citation>
    <scope>NUCLEOTIDE SEQUENCE [LARGE SCALE GENOMIC DNA]</scope>
    <source>
        <strain evidence="2 3">D13</strain>
    </source>
</reference>
<keyword evidence="3" id="KW-1185">Reference proteome</keyword>
<dbReference type="InterPro" id="IPR000639">
    <property type="entry name" value="Epox_hydrolase-like"/>
</dbReference>
<dbReference type="Gene3D" id="3.40.50.1820">
    <property type="entry name" value="alpha/beta hydrolase"/>
    <property type="match status" value="1"/>
</dbReference>
<reference evidence="2 3" key="2">
    <citation type="submission" date="2018-03" db="EMBL/GenBank/DDBJ databases">
        <authorList>
            <person name="Keele B.F."/>
        </authorList>
    </citation>
    <scope>NUCLEOTIDE SEQUENCE [LARGE SCALE GENOMIC DNA]</scope>
    <source>
        <strain evidence="2 3">D13</strain>
    </source>
</reference>
<dbReference type="AlphaFoldDB" id="A0A2P1PQ49"/>
<name>A0A2P1PQ49_9GAMM</name>
<feature type="domain" description="AB hydrolase-1" evidence="1">
    <location>
        <begin position="37"/>
        <end position="148"/>
    </location>
</feature>
<protein>
    <submittedName>
        <fullName evidence="2">Alpha/beta hydrolase</fullName>
    </submittedName>
</protein>
<dbReference type="PRINTS" id="PR00412">
    <property type="entry name" value="EPOXHYDRLASE"/>
</dbReference>
<dbReference type="Pfam" id="PF00561">
    <property type="entry name" value="Abhydrolase_1"/>
    <property type="match status" value="1"/>
</dbReference>
<accession>A0A2P1PQ49</accession>
<dbReference type="RefSeq" id="WP_106890896.1">
    <property type="nucleotide sequence ID" value="NZ_CP027860.1"/>
</dbReference>
<dbReference type="Proteomes" id="UP000241074">
    <property type="component" value="Chromosome"/>
</dbReference>
<dbReference type="GO" id="GO:0016020">
    <property type="term" value="C:membrane"/>
    <property type="evidence" value="ECO:0007669"/>
    <property type="project" value="TreeGrafter"/>
</dbReference>
<evidence type="ECO:0000259" key="1">
    <source>
        <dbReference type="Pfam" id="PF00561"/>
    </source>
</evidence>
<dbReference type="PANTHER" id="PTHR43798">
    <property type="entry name" value="MONOACYLGLYCEROL LIPASE"/>
    <property type="match status" value="1"/>
</dbReference>
<dbReference type="InterPro" id="IPR050266">
    <property type="entry name" value="AB_hydrolase_sf"/>
</dbReference>
<organism evidence="2 3">
    <name type="scientific">Ahniella affigens</name>
    <dbReference type="NCBI Taxonomy" id="2021234"/>
    <lineage>
        <taxon>Bacteria</taxon>
        <taxon>Pseudomonadati</taxon>
        <taxon>Pseudomonadota</taxon>
        <taxon>Gammaproteobacteria</taxon>
        <taxon>Lysobacterales</taxon>
        <taxon>Rhodanobacteraceae</taxon>
        <taxon>Ahniella</taxon>
    </lineage>
</organism>
<dbReference type="PANTHER" id="PTHR43798:SF33">
    <property type="entry name" value="HYDROLASE, PUTATIVE (AFU_ORTHOLOGUE AFUA_2G14860)-RELATED"/>
    <property type="match status" value="1"/>
</dbReference>
<dbReference type="OrthoDB" id="2086224at2"/>
<proteinExistence type="predicted"/>
<gene>
    <name evidence="2" type="ORF">C7S18_07065</name>
</gene>
<dbReference type="GO" id="GO:0047372">
    <property type="term" value="F:monoacylglycerol lipase activity"/>
    <property type="evidence" value="ECO:0007669"/>
    <property type="project" value="TreeGrafter"/>
</dbReference>
<dbReference type="InterPro" id="IPR029058">
    <property type="entry name" value="AB_hydrolase_fold"/>
</dbReference>
<dbReference type="InterPro" id="IPR000073">
    <property type="entry name" value="AB_hydrolase_1"/>
</dbReference>
<sequence>MATPAGANRSHELPAGSAIKLGPHQLWLRDSGPSALPVLVCLHGFPSSGADFGRVWPLLAPHFRLLALDWLGLGQSDKPHPHDYRIADQADLIDTLLKQLHITSCALLAHDYGDTVTQELLARQQSAGRPYHIRAVVLLNGGLFPEAHRARLVQRLLCRPLIGPILAQLISASSYARSMRAIFGPATPPDTAFLNESWAALHPRAARRVLPSLLGYLAERRLHRTRWLAALTDASIPVRFIVGMADPISGAHMAARYEALIPRADIVRLDRIGHYPQWEAPEAVVSAALPILRPAA</sequence>
<dbReference type="KEGG" id="xba:C7S18_07065"/>